<organism evidence="2 3">
    <name type="scientific">Acetobacter musti</name>
    <dbReference type="NCBI Taxonomy" id="864732"/>
    <lineage>
        <taxon>Bacteria</taxon>
        <taxon>Pseudomonadati</taxon>
        <taxon>Pseudomonadota</taxon>
        <taxon>Alphaproteobacteria</taxon>
        <taxon>Acetobacterales</taxon>
        <taxon>Acetobacteraceae</taxon>
        <taxon>Acetobacter</taxon>
    </lineage>
</organism>
<dbReference type="InterPro" id="IPR012767">
    <property type="entry name" value="Trehalose_TreY"/>
</dbReference>
<accession>A0ABX0JRB0</accession>
<dbReference type="Pfam" id="PF00128">
    <property type="entry name" value="Alpha-amylase"/>
    <property type="match status" value="1"/>
</dbReference>
<sequence length="924" mass="103884">MTITEEASRRGGYGDPVRATVRLQFRQGFTLDDAAGLVPYFAKLGVSHLYASPLFRSRPGSSHGYDILDCGCIDPELGGEDALRRLADALRLHRMGLILDIVPNHMAVGGEGNVWWEDVLAWGKNSLYASFFDISWKSGSPENHGKIILPFLDRAYGAALCDGLLSLKYDYKTGLFFIYHYQHRFTVCPAHYGPLLKLAEAPQLLCAAFCAVAERASPDSEITSVLQEGSSWSRTAGGEEVLNRLFALHDPATQDGRERLHNLIRKQHWIATWWRTANDIINWRRFFDNTELGAVAVERESVFDVTHAYVTSLYARGLIDGVRVDHIDGLAAPAVYCNRLRERFQKMAPCRPADAPDRAPVYVEKILAGTEKLPVKWHVDGTTGYDFMDQVSAVLHDQSGEASLNALWRDCHGDQPTMAATELNARDEILPGLFTAEFTRLVDLFVKALAEEEGREDNDGYSGHDDTEAAIAGVIKALLRHFNRYRTYYADGMLLDHSADFVALRDAGQKARQDLLPSRHDLLRRVTTLLSSRPEDVPSVTIRETQRAFEHLTAPLAAKSLEDTAFYRYVRLISRNEVGSDPDRLALSVPDFHAACAQRLQDFPDTMLTTATHDHKRGEDARMRIAVISEAADEWRTLMQRWLPASDDRAGPDRVDALMLFQTLLGVWPPDGQFEGLNARVSAWLTKALREGKRHTNWLDPDEVYETACQDYLAALLDPKRSAAFFMEMTAFAEDVAPAAALNSLSQTLLRLTTPGVPDLYQGCELWDFSLVDPDNRRAVDYQRREDLLQQENDFDETATRWKDGVIKLELIRALLRCRAQHPLLFARGSYEPVETSDEHLIVFRRAYQKTQLLVAAPRHMFRLNPDAVTLVPATLPAPVRLPDVCRGLWRSVIRPGRQMIVSEEPVSLCSPDMVPVECLIAEA</sequence>
<feature type="domain" description="Glycosyl hydrolase family 13 catalytic" evidence="1">
    <location>
        <begin position="27"/>
        <end position="480"/>
    </location>
</feature>
<dbReference type="RefSeq" id="WP_173583738.1">
    <property type="nucleotide sequence ID" value="NZ_WOTB01000015.1"/>
</dbReference>
<dbReference type="Proteomes" id="UP000635278">
    <property type="component" value="Unassembled WGS sequence"/>
</dbReference>
<dbReference type="SMART" id="SM00642">
    <property type="entry name" value="Aamy"/>
    <property type="match status" value="1"/>
</dbReference>
<dbReference type="Gene3D" id="3.20.20.80">
    <property type="entry name" value="Glycosidases"/>
    <property type="match status" value="3"/>
</dbReference>
<dbReference type="PANTHER" id="PTHR10357:SF216">
    <property type="entry name" value="MALTOOLIGOSYL TREHALOSE SYNTHASE-RELATED"/>
    <property type="match status" value="1"/>
</dbReference>
<dbReference type="PANTHER" id="PTHR10357">
    <property type="entry name" value="ALPHA-AMYLASE FAMILY MEMBER"/>
    <property type="match status" value="1"/>
</dbReference>
<comment type="caution">
    <text evidence="2">The sequence shown here is derived from an EMBL/GenBank/DDBJ whole genome shotgun (WGS) entry which is preliminary data.</text>
</comment>
<evidence type="ECO:0000313" key="2">
    <source>
        <dbReference type="EMBL" id="NHN85347.1"/>
    </source>
</evidence>
<gene>
    <name evidence="2" type="primary">treY</name>
    <name evidence="2" type="ORF">GOB93_11950</name>
</gene>
<proteinExistence type="predicted"/>
<dbReference type="InterPro" id="IPR017853">
    <property type="entry name" value="GH"/>
</dbReference>
<protein>
    <submittedName>
        <fullName evidence="2">Malto-oligosyltrehalose synthase</fullName>
    </submittedName>
</protein>
<dbReference type="SUPFAM" id="SSF51445">
    <property type="entry name" value="(Trans)glycosidases"/>
    <property type="match status" value="1"/>
</dbReference>
<evidence type="ECO:0000313" key="3">
    <source>
        <dbReference type="Proteomes" id="UP000635278"/>
    </source>
</evidence>
<dbReference type="InterPro" id="IPR006047">
    <property type="entry name" value="GH13_cat_dom"/>
</dbReference>
<keyword evidence="3" id="KW-1185">Reference proteome</keyword>
<reference evidence="2 3" key="1">
    <citation type="journal article" date="2020" name="Int. J. Syst. Evol. Microbiol.">
        <title>Novel acetic acid bacteria from cider fermentations: Acetobacter conturbans sp. nov. and Acetobacter fallax sp. nov.</title>
        <authorList>
            <person name="Sombolestani A.S."/>
            <person name="Cleenwerck I."/>
            <person name="Cnockaert M."/>
            <person name="Borremans W."/>
            <person name="Wieme A.D."/>
            <person name="De Vuyst L."/>
            <person name="Vandamme P."/>
        </authorList>
    </citation>
    <scope>NUCLEOTIDE SEQUENCE [LARGE SCALE GENOMIC DNA]</scope>
    <source>
        <strain evidence="2 3">LMG 30640</strain>
    </source>
</reference>
<evidence type="ECO:0000259" key="1">
    <source>
        <dbReference type="SMART" id="SM00642"/>
    </source>
</evidence>
<dbReference type="NCBIfam" id="TIGR02401">
    <property type="entry name" value="trehalose_TreY"/>
    <property type="match status" value="1"/>
</dbReference>
<name>A0ABX0JRB0_9PROT</name>
<dbReference type="CDD" id="cd11336">
    <property type="entry name" value="AmyAc_MTSase"/>
    <property type="match status" value="1"/>
</dbReference>
<dbReference type="EMBL" id="WOTB01000015">
    <property type="protein sequence ID" value="NHN85347.1"/>
    <property type="molecule type" value="Genomic_DNA"/>
</dbReference>